<evidence type="ECO:0000313" key="2">
    <source>
        <dbReference type="Proteomes" id="UP000298173"/>
    </source>
</evidence>
<dbReference type="InterPro" id="IPR026286">
    <property type="entry name" value="MaiA/AMDase"/>
</dbReference>
<protein>
    <recommendedName>
        <fullName evidence="3">Arylmalonate decarboxylase</fullName>
    </recommendedName>
</protein>
<evidence type="ECO:0008006" key="3">
    <source>
        <dbReference type="Google" id="ProtNLM"/>
    </source>
</evidence>
<reference evidence="1 2" key="1">
    <citation type="submission" date="2019-03" db="EMBL/GenBank/DDBJ databases">
        <title>Genomics of glacier-inhabiting Cryobacterium strains.</title>
        <authorList>
            <person name="Liu Q."/>
            <person name="Xin Y.-H."/>
        </authorList>
    </citation>
    <scope>NUCLEOTIDE SEQUENCE [LARGE SCALE GENOMIC DNA]</scope>
    <source>
        <strain evidence="1 2">HLT2-23</strain>
    </source>
</reference>
<dbReference type="OrthoDB" id="4537983at2"/>
<dbReference type="EMBL" id="SOEY01000009">
    <property type="protein sequence ID" value="TFB75014.1"/>
    <property type="molecule type" value="Genomic_DNA"/>
</dbReference>
<sequence>MSPIFGSAGRIGYIAPSTAERVAKEFYELVPEELGLLIATLPIVRISDSDVQHALDRIEKRARQLVETGAEAVFSAGIPLALAGGGEGFDTQLRERLSAATGVPCATDFGAALAAIRSIGAQKIALVTPFTVEYTTRISTALWESEIEVVAERGFGYDTQKGYGMLSTSMIDDAVRSVAGKASNIEAVYVPCGRIGSVRGLKDLEAELGIPVITANQILIWWSLNITGLAPTSDTGGALLNGLSEGSKSPIEFSDPRRMAPTRRLTC</sequence>
<organism evidence="1 2">
    <name type="scientific">Cryobacterium glaciale</name>
    <dbReference type="NCBI Taxonomy" id="1259145"/>
    <lineage>
        <taxon>Bacteria</taxon>
        <taxon>Bacillati</taxon>
        <taxon>Actinomycetota</taxon>
        <taxon>Actinomycetes</taxon>
        <taxon>Micrococcales</taxon>
        <taxon>Microbacteriaceae</taxon>
        <taxon>Cryobacterium</taxon>
    </lineage>
</organism>
<dbReference type="PANTHER" id="PTHR40267">
    <property type="entry name" value="BLR3294 PROTEIN"/>
    <property type="match status" value="1"/>
</dbReference>
<accession>A0A4R8V1B1</accession>
<evidence type="ECO:0000313" key="1">
    <source>
        <dbReference type="EMBL" id="TFB75014.1"/>
    </source>
</evidence>
<dbReference type="Pfam" id="PF17645">
    <property type="entry name" value="Amdase"/>
    <property type="match status" value="1"/>
</dbReference>
<gene>
    <name evidence="1" type="ORF">E3O06_06680</name>
</gene>
<dbReference type="InterPro" id="IPR053714">
    <property type="entry name" value="Iso_Racemase_Enz_sf"/>
</dbReference>
<comment type="caution">
    <text evidence="1">The sequence shown here is derived from an EMBL/GenBank/DDBJ whole genome shotgun (WGS) entry which is preliminary data.</text>
</comment>
<dbReference type="Proteomes" id="UP000298173">
    <property type="component" value="Unassembled WGS sequence"/>
</dbReference>
<dbReference type="AlphaFoldDB" id="A0A4R8V1B1"/>
<proteinExistence type="predicted"/>
<dbReference type="PANTHER" id="PTHR40267:SF1">
    <property type="entry name" value="BLR3294 PROTEIN"/>
    <property type="match status" value="1"/>
</dbReference>
<keyword evidence="2" id="KW-1185">Reference proteome</keyword>
<dbReference type="Gene3D" id="3.40.50.12500">
    <property type="match status" value="1"/>
</dbReference>
<dbReference type="RefSeq" id="WP_134502209.1">
    <property type="nucleotide sequence ID" value="NZ_SOEY01000009.1"/>
</dbReference>
<name>A0A4R8V1B1_9MICO</name>